<dbReference type="Pfam" id="PF03055">
    <property type="entry name" value="RPE65"/>
    <property type="match status" value="1"/>
</dbReference>
<comment type="caution">
    <text evidence="6">The sequence shown here is derived from an EMBL/GenBank/DDBJ whole genome shotgun (WGS) entry which is preliminary data.</text>
</comment>
<dbReference type="PANTHER" id="PTHR10543:SF89">
    <property type="entry name" value="CAROTENOID 9,10(9',10')-CLEAVAGE DIOXYGENASE 1"/>
    <property type="match status" value="1"/>
</dbReference>
<dbReference type="PANTHER" id="PTHR10543">
    <property type="entry name" value="BETA-CAROTENE DIOXYGENASE"/>
    <property type="match status" value="1"/>
</dbReference>
<gene>
    <name evidence="6" type="ORF">EYC82_02200</name>
</gene>
<evidence type="ECO:0000256" key="5">
    <source>
        <dbReference type="ARBA" id="ARBA00023004"/>
    </source>
</evidence>
<protein>
    <submittedName>
        <fullName evidence="6">Carotenoid oxygenase family protein</fullName>
    </submittedName>
</protein>
<keyword evidence="5" id="KW-0408">Iron</keyword>
<keyword evidence="3" id="KW-0479">Metal-binding</keyword>
<organism evidence="6 7">
    <name type="scientific">Candidatus Marimicrobium litorale</name>
    <dbReference type="NCBI Taxonomy" id="2518991"/>
    <lineage>
        <taxon>Bacteria</taxon>
        <taxon>Pseudomonadati</taxon>
        <taxon>Pseudomonadota</taxon>
        <taxon>Gammaproteobacteria</taxon>
        <taxon>Cellvibrionales</taxon>
        <taxon>Halieaceae</taxon>
        <taxon>Marimicrobium</taxon>
    </lineage>
</organism>
<reference evidence="6" key="1">
    <citation type="submission" date="2019-02" db="EMBL/GenBank/DDBJ databases">
        <authorList>
            <person name="Li S.-H."/>
        </authorList>
    </citation>
    <scope>NUCLEOTIDE SEQUENCE</scope>
    <source>
        <strain evidence="6">IMCC11814</strain>
    </source>
</reference>
<proteinExistence type="inferred from homology"/>
<dbReference type="InterPro" id="IPR004294">
    <property type="entry name" value="Carotenoid_Oase"/>
</dbReference>
<name>A0ABT3T1M2_9GAMM</name>
<comment type="similarity">
    <text evidence="2">Belongs to the carotenoid oxygenase family.</text>
</comment>
<keyword evidence="7" id="KW-1185">Reference proteome</keyword>
<evidence type="ECO:0000256" key="2">
    <source>
        <dbReference type="ARBA" id="ARBA00006787"/>
    </source>
</evidence>
<keyword evidence="4" id="KW-0560">Oxidoreductase</keyword>
<evidence type="ECO:0000256" key="4">
    <source>
        <dbReference type="ARBA" id="ARBA00023002"/>
    </source>
</evidence>
<comment type="cofactor">
    <cofactor evidence="1">
        <name>Fe(2+)</name>
        <dbReference type="ChEBI" id="CHEBI:29033"/>
    </cofactor>
</comment>
<evidence type="ECO:0000256" key="1">
    <source>
        <dbReference type="ARBA" id="ARBA00001954"/>
    </source>
</evidence>
<evidence type="ECO:0000256" key="3">
    <source>
        <dbReference type="ARBA" id="ARBA00022723"/>
    </source>
</evidence>
<accession>A0ABT3T1M2</accession>
<sequence length="539" mass="60953">MSNFLLFIGILFLGMPLALFLAVRLMPRTTLGLADRLAYKSLNVEQYNRSSAYNKPGFKPVHTQCTDVELVPTSTIPEDIDGVFLRNGTNLQFPETRGRYHMFNGAGMLHQVQVRNGKASYTNVYVKTPRYCVEESAGEDVYLHFGDIAGGGKAGFLRMMIAALKQRFGVIPKLDVLESGNNTTAIQFHHNKLYCLQETGYPFALEAEVEQGRLRLTGAGDFDTFNSKLDAPFTAHPKIDPMTGDWFAFSTEFRSGNIYHSVLQKGKLAHHSIIDVQKPAPAFVHDYFLTENYLVFPDLSLRFNPKEMFGPQQSPMVFDPAYKMRWGVIRRDHAAGDPVRWFTTQQAGHLWHVVNGWEESRDDGGTDIVLFAPVFRAYPSNIPIHNPEEPHATFNKWRLNLESGEVTEDRELLHHFYERPSFNTAYLGRPARYAYLLDEEKEGMMAKGVLKYDVIAEAEVAYFDYGEYYGGEALFVPRKNSSSEDDGYLLELIMADDKAALLILDAATMTEVTRLPLPQRVPFGVHSCWLNAEQIATLA</sequence>
<evidence type="ECO:0000313" key="7">
    <source>
        <dbReference type="Proteomes" id="UP001143304"/>
    </source>
</evidence>
<dbReference type="Proteomes" id="UP001143304">
    <property type="component" value="Unassembled WGS sequence"/>
</dbReference>
<dbReference type="EMBL" id="SHNO01000001">
    <property type="protein sequence ID" value="MCX2976166.1"/>
    <property type="molecule type" value="Genomic_DNA"/>
</dbReference>
<dbReference type="RefSeq" id="WP_279247920.1">
    <property type="nucleotide sequence ID" value="NZ_SHNO01000001.1"/>
</dbReference>
<evidence type="ECO:0000313" key="6">
    <source>
        <dbReference type="EMBL" id="MCX2976166.1"/>
    </source>
</evidence>